<dbReference type="InterPro" id="IPR001959">
    <property type="entry name" value="Transposase"/>
</dbReference>
<dbReference type="Pfam" id="PF07282">
    <property type="entry name" value="Cas12f1-like_TNB"/>
    <property type="match status" value="1"/>
</dbReference>
<evidence type="ECO:0000256" key="6">
    <source>
        <dbReference type="ARBA" id="ARBA00023125"/>
    </source>
</evidence>
<gene>
    <name evidence="11" type="ORF">FD32_GL000935</name>
</gene>
<keyword evidence="3" id="KW-0815">Transposition</keyword>
<dbReference type="InterPro" id="IPR010095">
    <property type="entry name" value="Cas12f1-like_TNB"/>
</dbReference>
<reference evidence="11 12" key="1">
    <citation type="journal article" date="2015" name="Genome Announc.">
        <title>Expanding the biotechnology potential of lactobacilli through comparative genomics of 213 strains and associated genera.</title>
        <authorList>
            <person name="Sun Z."/>
            <person name="Harris H.M."/>
            <person name="McCann A."/>
            <person name="Guo C."/>
            <person name="Argimon S."/>
            <person name="Zhang W."/>
            <person name="Yang X."/>
            <person name="Jeffery I.B."/>
            <person name="Cooney J.C."/>
            <person name="Kagawa T.F."/>
            <person name="Liu W."/>
            <person name="Song Y."/>
            <person name="Salvetti E."/>
            <person name="Wrobel A."/>
            <person name="Rasinkangas P."/>
            <person name="Parkhill J."/>
            <person name="Rea M.C."/>
            <person name="O'Sullivan O."/>
            <person name="Ritari J."/>
            <person name="Douillard F.P."/>
            <person name="Paul Ross R."/>
            <person name="Yang R."/>
            <person name="Briner A.E."/>
            <person name="Felis G.E."/>
            <person name="de Vos W.M."/>
            <person name="Barrangou R."/>
            <person name="Klaenhammer T.R."/>
            <person name="Caufield P.W."/>
            <person name="Cui Y."/>
            <person name="Zhang H."/>
            <person name="O'Toole P.W."/>
        </authorList>
    </citation>
    <scope>NUCLEOTIDE SEQUENCE [LARGE SCALE GENOMIC DNA]</scope>
    <source>
        <strain evidence="11 12">DSM 6035</strain>
    </source>
</reference>
<dbReference type="GO" id="GO:0006310">
    <property type="term" value="P:DNA recombination"/>
    <property type="evidence" value="ECO:0007669"/>
    <property type="project" value="UniProtKB-KW"/>
</dbReference>
<evidence type="ECO:0000256" key="7">
    <source>
        <dbReference type="ARBA" id="ARBA00023172"/>
    </source>
</evidence>
<protein>
    <submittedName>
        <fullName evidence="11">Transposase</fullName>
    </submittedName>
</protein>
<dbReference type="Pfam" id="PF12323">
    <property type="entry name" value="HTH_OrfB_IS605"/>
    <property type="match status" value="1"/>
</dbReference>
<feature type="domain" description="Transposase putative helix-turn-helix" evidence="10">
    <location>
        <begin position="3"/>
        <end position="49"/>
    </location>
</feature>
<evidence type="ECO:0000313" key="12">
    <source>
        <dbReference type="Proteomes" id="UP000051412"/>
    </source>
</evidence>
<dbReference type="Pfam" id="PF01385">
    <property type="entry name" value="OrfB_IS605"/>
    <property type="match status" value="1"/>
</dbReference>
<evidence type="ECO:0000259" key="10">
    <source>
        <dbReference type="Pfam" id="PF12323"/>
    </source>
</evidence>
<dbReference type="InterPro" id="IPR021027">
    <property type="entry name" value="Transposase_put_HTH"/>
</dbReference>
<evidence type="ECO:0000256" key="2">
    <source>
        <dbReference type="ARBA" id="ARBA00011044"/>
    </source>
</evidence>
<name>A0A0R1X552_9LACO</name>
<comment type="similarity">
    <text evidence="1">In the C-terminal section; belongs to the transposase 35 family.</text>
</comment>
<dbReference type="PANTHER" id="PTHR30405">
    <property type="entry name" value="TRANSPOSASE"/>
    <property type="match status" value="1"/>
</dbReference>
<feature type="domain" description="Cas12f1-like TNB" evidence="9">
    <location>
        <begin position="314"/>
        <end position="380"/>
    </location>
</feature>
<evidence type="ECO:0000256" key="4">
    <source>
        <dbReference type="ARBA" id="ARBA00022723"/>
    </source>
</evidence>
<keyword evidence="6" id="KW-0238">DNA-binding</keyword>
<organism evidence="11 12">
    <name type="scientific">Limosilactobacillus panis DSM 6035</name>
    <dbReference type="NCBI Taxonomy" id="1423782"/>
    <lineage>
        <taxon>Bacteria</taxon>
        <taxon>Bacillati</taxon>
        <taxon>Bacillota</taxon>
        <taxon>Bacilli</taxon>
        <taxon>Lactobacillales</taxon>
        <taxon>Lactobacillaceae</taxon>
        <taxon>Limosilactobacillus</taxon>
    </lineage>
</organism>
<comment type="similarity">
    <text evidence="2">In the N-terminal section; belongs to the transposase 2 family.</text>
</comment>
<dbReference type="InterPro" id="IPR051399">
    <property type="entry name" value="RNA-guided_DNA_endo/Transpos"/>
</dbReference>
<feature type="domain" description="Probable transposase IS891/IS1136/IS1341" evidence="8">
    <location>
        <begin position="168"/>
        <end position="302"/>
    </location>
</feature>
<dbReference type="PATRIC" id="fig|1423782.4.peg.970"/>
<dbReference type="PANTHER" id="PTHR30405:SF25">
    <property type="entry name" value="RNA-GUIDED DNA ENDONUCLEASE INSQ-RELATED"/>
    <property type="match status" value="1"/>
</dbReference>
<proteinExistence type="inferred from homology"/>
<evidence type="ECO:0000313" key="11">
    <source>
        <dbReference type="EMBL" id="KRM25266.1"/>
    </source>
</evidence>
<dbReference type="GO" id="GO:0032196">
    <property type="term" value="P:transposition"/>
    <property type="evidence" value="ECO:0007669"/>
    <property type="project" value="UniProtKB-KW"/>
</dbReference>
<keyword evidence="4" id="KW-0479">Metal-binding</keyword>
<evidence type="ECO:0000256" key="3">
    <source>
        <dbReference type="ARBA" id="ARBA00022578"/>
    </source>
</evidence>
<dbReference type="GO" id="GO:0003677">
    <property type="term" value="F:DNA binding"/>
    <property type="evidence" value="ECO:0007669"/>
    <property type="project" value="UniProtKB-KW"/>
</dbReference>
<dbReference type="Proteomes" id="UP000051412">
    <property type="component" value="Unassembled WGS sequence"/>
</dbReference>
<evidence type="ECO:0000259" key="9">
    <source>
        <dbReference type="Pfam" id="PF07282"/>
    </source>
</evidence>
<keyword evidence="12" id="KW-1185">Reference proteome</keyword>
<accession>A0A0R1X552</accession>
<keyword evidence="7" id="KW-0233">DNA recombination</keyword>
<sequence>MKMAQVIKGIKLRLYPNAQQREQLWQMFGNERFVWNQMLAMAKERYQNNPSSHFVNEYGMNYLLKRLKQEYPFLRASDSTSFLVVNHNLAQAFKMLFKRQGGYPRFKSRRAIRQAHTGRSVCRVLAKRRVRLPKLGSIRTSKTTRLADNKLKCYTVCLEPTGRYYLSLQVAVETPKHLRKTGKAVGIDVGIANLAISSDGIKYGTFNAKWAEKQAAKWQSKYAKRKHQATVAVCQWNHNHKTTKKELSDYQNWQRAQQQKARYQAKVANQRKDYLHKLTTNLVKQYDVIVIEDLKAKNLQKNHCMAKAIANASWYQFRTMLAYKCAWYGKRLVVVKPNYTSQICSHCGYHSGPKPLQIREWSCQSCGTHHDRDINAAVNILHQGLKAIG</sequence>
<evidence type="ECO:0000256" key="1">
    <source>
        <dbReference type="ARBA" id="ARBA00008761"/>
    </source>
</evidence>
<dbReference type="AlphaFoldDB" id="A0A0R1X552"/>
<dbReference type="EMBL" id="AZGM01000130">
    <property type="protein sequence ID" value="KRM25266.1"/>
    <property type="molecule type" value="Genomic_DNA"/>
</dbReference>
<evidence type="ECO:0000256" key="5">
    <source>
        <dbReference type="ARBA" id="ARBA00022833"/>
    </source>
</evidence>
<evidence type="ECO:0000259" key="8">
    <source>
        <dbReference type="Pfam" id="PF01385"/>
    </source>
</evidence>
<dbReference type="GO" id="GO:0046872">
    <property type="term" value="F:metal ion binding"/>
    <property type="evidence" value="ECO:0007669"/>
    <property type="project" value="UniProtKB-KW"/>
</dbReference>
<keyword evidence="5" id="KW-0862">Zinc</keyword>
<dbReference type="NCBIfam" id="TIGR01766">
    <property type="entry name" value="IS200/IS605 family accessory protein TnpB-like domain"/>
    <property type="match status" value="1"/>
</dbReference>
<dbReference type="NCBIfam" id="NF040570">
    <property type="entry name" value="guided_TnpB"/>
    <property type="match status" value="1"/>
</dbReference>
<comment type="caution">
    <text evidence="11">The sequence shown here is derived from an EMBL/GenBank/DDBJ whole genome shotgun (WGS) entry which is preliminary data.</text>
</comment>